<dbReference type="InterPro" id="IPR027417">
    <property type="entry name" value="P-loop_NTPase"/>
</dbReference>
<evidence type="ECO:0000313" key="3">
    <source>
        <dbReference type="Proteomes" id="UP001230466"/>
    </source>
</evidence>
<accession>A0AAW8CTB9</accession>
<dbReference type="RefSeq" id="WP_211598614.1">
    <property type="nucleotide sequence ID" value="NZ_JAGRQI010000016.1"/>
</dbReference>
<dbReference type="EMBL" id="JASAYJ010000015">
    <property type="protein sequence ID" value="MDP8187627.1"/>
    <property type="molecule type" value="Genomic_DNA"/>
</dbReference>
<dbReference type="Proteomes" id="UP001230466">
    <property type="component" value="Unassembled WGS sequence"/>
</dbReference>
<feature type="domain" description="NACHT" evidence="1">
    <location>
        <begin position="331"/>
        <end position="476"/>
    </location>
</feature>
<comment type="caution">
    <text evidence="2">The sequence shown here is derived from an EMBL/GenBank/DDBJ whole genome shotgun (WGS) entry which is preliminary data.</text>
</comment>
<evidence type="ECO:0000313" key="2">
    <source>
        <dbReference type="EMBL" id="MDP8187627.1"/>
    </source>
</evidence>
<organism evidence="2 3">
    <name type="scientific">Pasteurella atlantica</name>
    <dbReference type="NCBI Taxonomy" id="2827233"/>
    <lineage>
        <taxon>Bacteria</taxon>
        <taxon>Pseudomonadati</taxon>
        <taxon>Pseudomonadota</taxon>
        <taxon>Gammaproteobacteria</taxon>
        <taxon>Pasteurellales</taxon>
        <taxon>Pasteurellaceae</taxon>
        <taxon>Pasteurella</taxon>
    </lineage>
</organism>
<dbReference type="SUPFAM" id="SSF52540">
    <property type="entry name" value="P-loop containing nucleoside triphosphate hydrolases"/>
    <property type="match status" value="1"/>
</dbReference>
<dbReference type="InterPro" id="IPR007111">
    <property type="entry name" value="NACHT_NTPase"/>
</dbReference>
<proteinExistence type="predicted"/>
<sequence length="1382" mass="161625">MSIDWKKIRSYEGSQQSAFEELVCQIAHNKFAPNTQNKYVRVKAPDGGVESYLTFPNGDEFGWQAKYFFDIQNSQFDQIEKSFKTVIDKHPNLKKYYVCCPIDKQDPRIEGKQYLQDRWHHFVNKCKKIADDKGITLEIEYWGAFELNSELQKEYNTGVTKFWFGCDEFSNNWFNEQVNGSIKNLGARYSTELNFENHEIASYFDFMIKNSKFCDDIFNYLQETFKILNKIYSELQSKQFNTKNQIVNKVEVGLQQLQDFWITISENNPTELDILKIENSLQDIFDQILPLLTSKYIIDENYRIDSLLDELGKAIYDITQKCYYLADNPYLIIHGKAGIGKSHLLGDIANNLIKNNKKCVFLLGQRFTNETHPWTQILKDELRLCCNEDEFLGILNTIGQAQQERVLFIIDALNEGKGCHFWKDTLASFIAKFSKYPWVGLVLSIRSEYKQNILANIQRDIETKRIMLIEHMGLSSNIVDATEFFFNYHQIPLPTEPLLINEFSNPLFLKIYCEYRKSTPKEVSSLLISEVFREYFKTINKKISEKLGYRVNLNLVSKVLNDIAEAIFMGNGHSINYLDTTNIINQNYSAIISADIFLQELLAENLLTAQMDNATDTEYLHFTFERFLDYLTAQYICETLTTKKDFKNNLELLYNNLLYKDRILSSGVVGVLSFLIPIKYGFELYEVIDLKSINYSFDIVDLFIESLYWRNNDNFSLDKNRLFINGAISHSNHYLLRHFLNLNYQVAGKENHPLNAEKLHLWLSKFSLAERDSFWTIEINRGFENIDALQNIILWGKNRSFSDSLSDNSRFLLATALSWALSTTNIALRDDITIALARLLQNHLSVASDILKRFSSVNDPYIVERVFAASYGAVLSSQKTVQLQEICTFLLNNFFSKDEIYPNILVRDYAKNIVEYAHLHSIITLTDDENDLIHPPYSSSFPKSLPSNDDIDTQFNNYNKDTSPEYYRSIDIIFHSMATEYGRGMCGYGDFGRYTFEAKFRNWKGQVDINLLSNYAIQLIFEKYGYNPELHGKFDRYSISNDRSRNTIERIGKKYQWIAMYEAMARVSDNIKMIAPSSRYGSNPQQIWYNGSVEPCLRDIDPSFIPPSNDKRMIHTPDYDDWDNDYEKWTISKNNLINIRELLSLEYDNAQWCSLQRYVDYNPRQLDDNSCNGYQNLWYRVQACLVHNKDFENIIRNIQNKSFMNNWMPQPVEHYNNIFYGEYYWSPLFSVYNNNYYSHSNWQNITHNKQIIGKAHSCSNNYIMEGIKNSRLATEVYVPSELIYKTLELSHDIYAGSWLNQNNEVVLFDAGLYGNSKNNLLIRFDELMILEKLLDCRIIWTVLSEKVAMHDMVTHTKNRLTISGVYYLENGIITGNDYFFIN</sequence>
<protein>
    <submittedName>
        <fullName evidence="2">NACHT domain-containing protein</fullName>
    </submittedName>
</protein>
<reference evidence="2" key="1">
    <citation type="journal article" date="2023" name="Front. Microbiol.">
        <title>Phylogeography and host specificity of Pasteurellaceae pathogenic to sea-farmed fish in the north-east Atlantic.</title>
        <authorList>
            <person name="Gulla S."/>
            <person name="Colquhoun D.J."/>
            <person name="Olsen A.B."/>
            <person name="Spilsberg B."/>
            <person name="Lagesen K."/>
            <person name="Aakesson C.P."/>
            <person name="Strom S."/>
            <person name="Manji F."/>
            <person name="Birkbeck T.H."/>
            <person name="Nilsen H.K."/>
        </authorList>
    </citation>
    <scope>NUCLEOTIDE SEQUENCE</scope>
    <source>
        <strain evidence="2">VIB1234</strain>
    </source>
</reference>
<evidence type="ECO:0000259" key="1">
    <source>
        <dbReference type="Pfam" id="PF05729"/>
    </source>
</evidence>
<gene>
    <name evidence="2" type="ORF">QJU78_07575</name>
</gene>
<name>A0AAW8CTB9_9PAST</name>
<dbReference type="Pfam" id="PF05729">
    <property type="entry name" value="NACHT"/>
    <property type="match status" value="1"/>
</dbReference>
<dbReference type="Gene3D" id="3.40.50.300">
    <property type="entry name" value="P-loop containing nucleotide triphosphate hydrolases"/>
    <property type="match status" value="1"/>
</dbReference>